<dbReference type="PANTHER" id="PTHR36848:SF2">
    <property type="entry name" value="SECRETED PROTEIN"/>
    <property type="match status" value="1"/>
</dbReference>
<name>A0A9X3MRW7_9ACTN</name>
<dbReference type="Gene3D" id="2.60.120.260">
    <property type="entry name" value="Galactose-binding domain-like"/>
    <property type="match status" value="1"/>
</dbReference>
<dbReference type="InterPro" id="IPR053161">
    <property type="entry name" value="Ulvan_degrading_GH"/>
</dbReference>
<evidence type="ECO:0000256" key="1">
    <source>
        <dbReference type="SAM" id="SignalP"/>
    </source>
</evidence>
<dbReference type="EMBL" id="JAPDOD010000004">
    <property type="protein sequence ID" value="MDA0160098.1"/>
    <property type="molecule type" value="Genomic_DNA"/>
</dbReference>
<keyword evidence="3" id="KW-1185">Reference proteome</keyword>
<dbReference type="Pfam" id="PF17132">
    <property type="entry name" value="Glyco_hydro_106"/>
    <property type="match status" value="2"/>
</dbReference>
<feature type="chain" id="PRO_5040831524" evidence="1">
    <location>
        <begin position="24"/>
        <end position="1097"/>
    </location>
</feature>
<dbReference type="RefSeq" id="WP_270038864.1">
    <property type="nucleotide sequence ID" value="NZ_JAPDOD010000004.1"/>
</dbReference>
<gene>
    <name evidence="2" type="ORF">OM076_07480</name>
</gene>
<dbReference type="AlphaFoldDB" id="A0A9X3MRW7"/>
<dbReference type="GO" id="GO:0016787">
    <property type="term" value="F:hydrolase activity"/>
    <property type="evidence" value="ECO:0007669"/>
    <property type="project" value="UniProtKB-KW"/>
</dbReference>
<protein>
    <submittedName>
        <fullName evidence="2">Glycosyl hydrolase</fullName>
    </submittedName>
</protein>
<proteinExistence type="predicted"/>
<dbReference type="InterPro" id="IPR008979">
    <property type="entry name" value="Galactose-bd-like_sf"/>
</dbReference>
<evidence type="ECO:0000313" key="3">
    <source>
        <dbReference type="Proteomes" id="UP001149140"/>
    </source>
</evidence>
<comment type="caution">
    <text evidence="2">The sequence shown here is derived from an EMBL/GenBank/DDBJ whole genome shotgun (WGS) entry which is preliminary data.</text>
</comment>
<accession>A0A9X3MRW7</accession>
<reference evidence="2" key="1">
    <citation type="submission" date="2022-10" db="EMBL/GenBank/DDBJ databases">
        <title>The WGS of Solirubrobacter ginsenosidimutans DSM 21036.</title>
        <authorList>
            <person name="Jiang Z."/>
        </authorList>
    </citation>
    <scope>NUCLEOTIDE SEQUENCE</scope>
    <source>
        <strain evidence="2">DSM 21036</strain>
    </source>
</reference>
<keyword evidence="2" id="KW-0378">Hydrolase</keyword>
<dbReference type="SUPFAM" id="SSF49785">
    <property type="entry name" value="Galactose-binding domain-like"/>
    <property type="match status" value="1"/>
</dbReference>
<dbReference type="Proteomes" id="UP001149140">
    <property type="component" value="Unassembled WGS sequence"/>
</dbReference>
<organism evidence="2 3">
    <name type="scientific">Solirubrobacter ginsenosidimutans</name>
    <dbReference type="NCBI Taxonomy" id="490573"/>
    <lineage>
        <taxon>Bacteria</taxon>
        <taxon>Bacillati</taxon>
        <taxon>Actinomycetota</taxon>
        <taxon>Thermoleophilia</taxon>
        <taxon>Solirubrobacterales</taxon>
        <taxon>Solirubrobacteraceae</taxon>
        <taxon>Solirubrobacter</taxon>
    </lineage>
</organism>
<sequence length="1097" mass="115391">MRRRLLTVAVAAAVVVAPASAQAAGFADSFAAPARQYQPKFRWWWPNALVDNAEIQAELDQMADAGFGGAEITDVHHSATQPLDPAGHGWGTAAWVSATQTALEKAKARGMKIDLTAGPAWPSAVPSITPDSAAAIKELAYGTADVASGATFSRAPPAPALAPTSSAVTQKQLVYVQAAKVTVAGAPPKTAYTLDGSTVTNVPIAADGTVSWTAPADGGNWILISYWERGSGQKPEGNAHTTPDSYVVDHFSQTGTKAITDFWDQHILTPEIRSLLKDAGNSFFEDSLELETKSALWTPGFADAFQQQLGYSLLPYLPLVAKNAEKAVFNYTDATTAASVRRDINLVLTNLYNDNHLKPLKAWANALGLKLRVQPYGLQTDAMQASSILDIPEGESLGFKNLDDYKREAGGRDMAGNTILSNEAGATAGGAYSTTWETELRKLAPELAAGVNQNVFHGFSYATTPESRWPGFSAFSPLSGVAGYGESWGPRQPTWKHAADISGYFARNQEVMQTGRNTDDVGVLIQTGYVAAGYGAPYFSADTREASQILKDGGNHVGWTDEMISESMLDLPNATVRGKRFAPDGPNFKALVLEGDVAFSRAILLRVATAQKLFDWAKAGLPIVIVGNWSAPSVPGLAKAGENATLKSLVDQILAQPTVRNPQTKDLIPSALADLGVQRDVEYPVAPLETAHRVSGDTDYYFIANSHATAAASVDASFAMTDPTAVPYFADAWSGKLVPVANYTVSGGRLKTRIALKAGQTTILVLGHDLSALPLHATATTADAVRADGSNLVARAATPGTYTTTLSDGRSVDTTVASVPAAQSLTHWNLSVDDFLPGATATQTLHATHTLTLDGLKAWSDIPELADVSGVGTYTTTVNWQGGGGAYLDLGEVFDTYRVSVNGVALPPSDQLYTTVDIGPWLKAGENTITVEVATTLLNRLRAGDVAYATAKRQAYGLIGPVKLTPYGEATVYARTDTPGTVGGSVPATLSLSLGAAASFGAFTPGVAKDYTASTIANVISTAGDAALTVSDPGHLTNGTFSLPSPLEVAFSRASWTAPVSNDPVTIAFKQHIGATDALRTGAYAKTLTFTLSTTTP</sequence>
<dbReference type="PANTHER" id="PTHR36848">
    <property type="entry name" value="DNA-BINDING PROTEIN (PUTATIVE SECRETED PROTEIN)-RELATED"/>
    <property type="match status" value="1"/>
</dbReference>
<keyword evidence="1" id="KW-0732">Signal</keyword>
<evidence type="ECO:0000313" key="2">
    <source>
        <dbReference type="EMBL" id="MDA0160098.1"/>
    </source>
</evidence>
<feature type="signal peptide" evidence="1">
    <location>
        <begin position="1"/>
        <end position="23"/>
    </location>
</feature>